<comment type="caution">
    <text evidence="1">The sequence shown here is derived from an EMBL/GenBank/DDBJ whole genome shotgun (WGS) entry which is preliminary data.</text>
</comment>
<dbReference type="EMBL" id="JAOYFB010000038">
    <property type="protein sequence ID" value="KAK4027921.1"/>
    <property type="molecule type" value="Genomic_DNA"/>
</dbReference>
<evidence type="ECO:0000313" key="1">
    <source>
        <dbReference type="EMBL" id="KAK4027921.1"/>
    </source>
</evidence>
<proteinExistence type="predicted"/>
<organism evidence="1 2">
    <name type="scientific">Daphnia magna</name>
    <dbReference type="NCBI Taxonomy" id="35525"/>
    <lineage>
        <taxon>Eukaryota</taxon>
        <taxon>Metazoa</taxon>
        <taxon>Ecdysozoa</taxon>
        <taxon>Arthropoda</taxon>
        <taxon>Crustacea</taxon>
        <taxon>Branchiopoda</taxon>
        <taxon>Diplostraca</taxon>
        <taxon>Cladocera</taxon>
        <taxon>Anomopoda</taxon>
        <taxon>Daphniidae</taxon>
        <taxon>Daphnia</taxon>
    </lineage>
</organism>
<name>A0ABR0AS41_9CRUS</name>
<evidence type="ECO:0000313" key="2">
    <source>
        <dbReference type="Proteomes" id="UP001234178"/>
    </source>
</evidence>
<protein>
    <submittedName>
        <fullName evidence="1">Uncharacterized protein</fullName>
    </submittedName>
</protein>
<dbReference type="Proteomes" id="UP001234178">
    <property type="component" value="Unassembled WGS sequence"/>
</dbReference>
<gene>
    <name evidence="1" type="ORF">OUZ56_017062</name>
</gene>
<keyword evidence="2" id="KW-1185">Reference proteome</keyword>
<accession>A0ABR0AS41</accession>
<sequence>MIREQDPGRCPNSLFYPSKQMSPRLYNQLYYLNASHSKQANNVSIVYPIQHTCNLIYSDDHGF</sequence>
<reference evidence="1 2" key="1">
    <citation type="journal article" date="2023" name="Nucleic Acids Res.">
        <title>The hologenome of Daphnia magna reveals possible DNA methylation and microbiome-mediated evolution of the host genome.</title>
        <authorList>
            <person name="Chaturvedi A."/>
            <person name="Li X."/>
            <person name="Dhandapani V."/>
            <person name="Marshall H."/>
            <person name="Kissane S."/>
            <person name="Cuenca-Cambronero M."/>
            <person name="Asole G."/>
            <person name="Calvet F."/>
            <person name="Ruiz-Romero M."/>
            <person name="Marangio P."/>
            <person name="Guigo R."/>
            <person name="Rago D."/>
            <person name="Mirbahai L."/>
            <person name="Eastwood N."/>
            <person name="Colbourne J.K."/>
            <person name="Zhou J."/>
            <person name="Mallon E."/>
            <person name="Orsini L."/>
        </authorList>
    </citation>
    <scope>NUCLEOTIDE SEQUENCE [LARGE SCALE GENOMIC DNA]</scope>
    <source>
        <strain evidence="1">LRV0_1</strain>
    </source>
</reference>